<dbReference type="EMBL" id="LNJP01000002">
    <property type="protein sequence ID" value="KWZ32794.1"/>
    <property type="molecule type" value="Genomic_DNA"/>
</dbReference>
<dbReference type="InterPro" id="IPR050708">
    <property type="entry name" value="T6SS_VgrG/RHS"/>
</dbReference>
<feature type="domain" description="DUF6443" evidence="2">
    <location>
        <begin position="1734"/>
        <end position="1861"/>
    </location>
</feature>
<dbReference type="NCBIfam" id="TIGR03696">
    <property type="entry name" value="Rhs_assc_core"/>
    <property type="match status" value="1"/>
</dbReference>
<protein>
    <recommendedName>
        <fullName evidence="2">DUF6443 domain-containing protein</fullName>
    </recommendedName>
</protein>
<dbReference type="RefSeq" id="WP_060967099.1">
    <property type="nucleotide sequence ID" value="NZ_CM003769.1"/>
</dbReference>
<dbReference type="Gene3D" id="2.60.120.260">
    <property type="entry name" value="Galactose-binding domain-like"/>
    <property type="match status" value="1"/>
</dbReference>
<dbReference type="InterPro" id="IPR045619">
    <property type="entry name" value="DUF6443"/>
</dbReference>
<keyword evidence="1" id="KW-1133">Transmembrane helix</keyword>
<evidence type="ECO:0000259" key="2">
    <source>
        <dbReference type="Pfam" id="PF20041"/>
    </source>
</evidence>
<keyword evidence="1" id="KW-0472">Membrane</keyword>
<comment type="caution">
    <text evidence="3">The sequence shown here is derived from an EMBL/GenBank/DDBJ whole genome shotgun (WGS) entry which is preliminary data.</text>
</comment>
<accession>A0AAW3PW86</accession>
<sequence length="2867" mass="304997">MSTSASQQADIPALGVLQFDAGSFGSAVNLFRGNLAFPLKLLTLPARGGLAFDLTLLYQSNVTDQVSQWNLTNPSGALGVGWSMPLERIVSETQGTGSPLDVQYYLMSQGQAMQLVPIPTAWGRGTLAADAFDDAASAAPFASERVPAALASALERHGWRPSGDARVSPTGRPGEWRLHDAPLRRSHLLRRQADGTIAVTTDGQSYETAPYQFWQITHYPAWDSWEVVRPDGTVATYGGSDAAAAARNLIQWGIRWGNWVGPSRRAENQQRYAVAWNLAQLRNTLGHWIEFSYSTIEQAVGDGTLTYTRECQIASMENDLGWSCRFAWQPMTYDTRSLDAPKEYLAAHGDPTQVPGDKPNAWQDRYETRYLDHVDVIDGSGAQQTRLDFDWYDLTLLAPRDAANPLATGACYKRYLKSVTDTFSGGAARPGIAFDYNFDAGGAPNPGAMTSMTLPTGGVLRYTYAEIDVGADENVDPGSRNLTVDNPFGASRPGAPRIWYGADYVVVAWYEASENALLLNVYTWLGRWIPAWTDWQRFDGALDLDRTVATTSADSFVLVLASLDDTQSTLYLASRRPVANADWRFAGEPGAPTPYRYASSQLRIANGADFFVVIDNDDRRVDRYALNWQTRGWDVAPALASGTCCPSGSINTQSYVAAATNHYLVFCYDEDTARGRFSLMVRDAATLAWRLGSTLDTDAITIPAVGATSYFQLSMGQGFAAAAWIDRYASSGGVVKAFDYRLAVPAWDDDYGNLALRPLPDVFDGPGFTNLSPAFMQTLGPVITGNSLIGSGPNVLVFDGVSWSYHFAGIQYPPGSDANRQFYWYAWDPLGVLKTENTTSALYSALDSFDPDADTPWVTQVLQDEDPAPADRETQGFPTLAGEFLSQNRDLYGRSVWPAWNPLAGFRLGEITVDRFDSTTVINQAPDFLAFMTLDADGAPLDTQVRFFSNGGLLRDAQGEPVVERFPGQQMFRLLNSTLQYETAISGKLPAIPSGFVTFPSGNEIDASTHVTLHRYANHSLHAPLAAFVVTALAMDSGYDTMLRCYAYADVSANTDPSGSIVQFSTVSEYQACETPQAQRYGWTTSHFYNGLPARTLQLPDDCRVRAGACGTAAPVDDAYSLAAGLLLSTSVYDRDGTLLSSTTSDWTYTDQVASDANGTALRNLYDAVPQIATSIESLQGVERTMTYAYNAASGYPATVQTAYYDSRGELNVTQRTSLFGFEVYPAMWSAHILAPVASASTRVQADGGWLLQAAKAQTFRSWARDDGTTYLAEADSWVAVDADAPPFAAWNGGQPGAGWLLQERIDTRDGEGNVLLSHDVTGRPMASLFDDAGRFRIAGFVNSASGNAYDSFEDYQRPTWSLPAGAAVYRDDAASGTACLQITASATLTRAVTLTDGRARQLFGLWFKSPPGATARDFTVTLTLTAPGGAQVSRRLAPTAGQWQPQQWTVDPSSLGLGANAAVTLGIQAELPAGGAAWLRLDDVFFTPLDCQFQSIAYDGARLRTLGTTAPNGVRSRTLYNPFAEPSVTVGPWDNPSLISMTWFAAQDTTIGPAAPFPRATPNAAINVTGQGTGVYDGFCNGALAFYTAASGNAADWTAGGGLLSYHGEAGGPLGARLERTGFAATSIAARVLVDRATLGDAVLGTGTWFVGFSQAQGWRLWRLDGANAVLLQSDSGASAAREWLLVAVTGRVLFFADGRKVFEYADAAVAAPFGLQLGMTAPGSFSALAVAEDVGLSVEYRDGLARSLQTLKLESADSAVLDTGVYDERGNSAIQALTSRVTVSGAQALFVYQDGLVTNGGAGGSLWEGAPLEGALAAWHPDAGGYPFSRTAYENAPLGRPVAFGQPGYDYAIRPGNTHYATRGYGVNTDAGRFAYPLPLGEYHLTVDVDPNGALTQTWSDTAEHLIGRVVQNSATDDSLDWRMSQIHDAQGRTVASVPPASYAAGGAGTKTVPAGSSTAEYDFAGHRLSSTDPDSGTTQIVYSSAGLMRFLADGNALNGGYVAYRKYDTLSRVIEEGTFAVAWDRTQLQQHADDPDWPPSPPTWSVRRHYDGDGSDATQDDHLVGRLWKVEVNQGNAGLAALTETVAYDRAGRVLARRRQFAGMPAGDCVIANTWSAGGNLLSSTDSATGLVSLRRYDPLGRVLEVAADTGGTTTVLIAHEYEPNGKPALTRLLPDGNGSAMLSRRFAYTPPGWPTLSDAGAVLRETLGYDTGACQGGGYYNGEVASQTVTADVPGGSLGPACTTMDSLGQLTAFGAGTDAQRWDIDLNGNFERHTRGADSAGYTYAAGTNRLTGYTAAQDTTTFAYDHAGGIVGASDGAGAARWQIGYDAGTGRPVSYANPGVSLSILRDADGNRAALTRTSGGATTQRFQMSMPDGEVVIDTANGAIEPTRFIAALDVQVAWHDGRFYFGLLDHLGSVRVLLDASGETVGAWQYDVYGQPTVLVAAPLAWPRLFTGHNYDADSGFYDCNARFYHPGYGRYLSVDPMLETPSPYVYVGNNPLVFTDPSGMNVWGIIVGALVTLVVGVAGVVLLGTGIGAAILVGVVAGAVGSMAGDLMSMATGDQISWKQFGIDALAGAAAGAAGALAGGGAGALTARAALGLSAGKVATTLSVSLVSGIAGGVAGGAAGAGVTAGMTGQPFFSRATALNIAIGAVAGGGAGLMAAGAHLTFFTGKESLGVNPTPLENAGEIPNYPPPNTPGLPSEPGQSGLVGKVRILMPNDPVTTSVKRRWDAFTTDLQRQQFAQNLTRIGNLDVDVVATHGISRSAMVEWTGNNGVQINRPISASTLARFLRAQGYGAADTNFPAASGRPIKLVTCFAGMAGRFGFAQALANELRVDVYAHWWVVYPTNNSTPWIRFQPR</sequence>
<feature type="transmembrane region" description="Helical" evidence="1">
    <location>
        <begin position="2612"/>
        <end position="2635"/>
    </location>
</feature>
<dbReference type="Proteomes" id="UP000070434">
    <property type="component" value="Chromosome 3"/>
</dbReference>
<dbReference type="InterPro" id="IPR022385">
    <property type="entry name" value="Rhs_assc_core"/>
</dbReference>
<reference evidence="3 4" key="1">
    <citation type="submission" date="2015-11" db="EMBL/GenBank/DDBJ databases">
        <authorList>
            <person name="Sahl J."/>
            <person name="Wagner D."/>
            <person name="Keim P."/>
        </authorList>
    </citation>
    <scope>NUCLEOTIDE SEQUENCE [LARGE SCALE GENOMIC DNA]</scope>
    <source>
        <strain evidence="3 4">AZ-4-2-10-S1-D7</strain>
    </source>
</reference>
<dbReference type="PANTHER" id="PTHR32305">
    <property type="match status" value="1"/>
</dbReference>
<feature type="transmembrane region" description="Helical" evidence="1">
    <location>
        <begin position="2579"/>
        <end position="2600"/>
    </location>
</feature>
<evidence type="ECO:0000256" key="1">
    <source>
        <dbReference type="SAM" id="Phobius"/>
    </source>
</evidence>
<dbReference type="Gene3D" id="2.180.10.10">
    <property type="entry name" value="RHS repeat-associated core"/>
    <property type="match status" value="1"/>
</dbReference>
<evidence type="ECO:0000313" key="3">
    <source>
        <dbReference type="EMBL" id="KWZ32794.1"/>
    </source>
</evidence>
<keyword evidence="1" id="KW-0812">Transmembrane</keyword>
<name>A0AAW3PW86_9BURK</name>
<feature type="transmembrane region" description="Helical" evidence="1">
    <location>
        <begin position="2655"/>
        <end position="2677"/>
    </location>
</feature>
<feature type="transmembrane region" description="Helical" evidence="1">
    <location>
        <begin position="2516"/>
        <end position="2537"/>
    </location>
</feature>
<organism evidence="3 4">
    <name type="scientific">Burkholderia anthina</name>
    <dbReference type="NCBI Taxonomy" id="179879"/>
    <lineage>
        <taxon>Bacteria</taxon>
        <taxon>Pseudomonadati</taxon>
        <taxon>Pseudomonadota</taxon>
        <taxon>Betaproteobacteria</taxon>
        <taxon>Burkholderiales</taxon>
        <taxon>Burkholderiaceae</taxon>
        <taxon>Burkholderia</taxon>
        <taxon>Burkholderia cepacia complex</taxon>
    </lineage>
</organism>
<dbReference type="Pfam" id="PF20041">
    <property type="entry name" value="DUF6443"/>
    <property type="match status" value="1"/>
</dbReference>
<feature type="transmembrane region" description="Helical" evidence="1">
    <location>
        <begin position="2544"/>
        <end position="2567"/>
    </location>
</feature>
<evidence type="ECO:0000313" key="4">
    <source>
        <dbReference type="Proteomes" id="UP000070434"/>
    </source>
</evidence>
<dbReference type="PANTHER" id="PTHR32305:SF15">
    <property type="entry name" value="PROTEIN RHSA-RELATED"/>
    <property type="match status" value="1"/>
</dbReference>
<proteinExistence type="predicted"/>
<gene>
    <name evidence="3" type="ORF">WS64_17245</name>
</gene>